<proteinExistence type="predicted"/>
<comment type="caution">
    <text evidence="2">The sequence shown here is derived from an EMBL/GenBank/DDBJ whole genome shotgun (WGS) entry which is preliminary data.</text>
</comment>
<dbReference type="PANTHER" id="PTHR42815">
    <property type="entry name" value="FAD-BINDING, PUTATIVE (AFU_ORTHOLOGUE AFUA_6G07600)-RELATED"/>
    <property type="match status" value="1"/>
</dbReference>
<dbReference type="SUPFAM" id="SSF50475">
    <property type="entry name" value="FMN-binding split barrel"/>
    <property type="match status" value="1"/>
</dbReference>
<organism evidence="2 3">
    <name type="scientific">Massilia suwonensis</name>
    <dbReference type="NCBI Taxonomy" id="648895"/>
    <lineage>
        <taxon>Bacteria</taxon>
        <taxon>Pseudomonadati</taxon>
        <taxon>Pseudomonadota</taxon>
        <taxon>Betaproteobacteria</taxon>
        <taxon>Burkholderiales</taxon>
        <taxon>Oxalobacteraceae</taxon>
        <taxon>Telluria group</taxon>
        <taxon>Massilia</taxon>
    </lineage>
</organism>
<name>A0ABW0MSN3_9BURK</name>
<sequence>MSDHLITDLSSLEALFGPVAAPSIAKETDRLHPLYARWIENARFALLATSGPHGVDISPRGDAGALVRIVDEHTLLLPERRGNNRIDSLRNVIADPRVGLLFLIPGIGETMRVRGRAEICVAPDLLDSFAVDGKRPICVLRIAVEKVFFQCARSILRSGLWREEADTSSVPTPGAMLAALTAGGIDGPAYDSALPKRQRETLY</sequence>
<reference evidence="3" key="1">
    <citation type="journal article" date="2019" name="Int. J. Syst. Evol. Microbiol.">
        <title>The Global Catalogue of Microorganisms (GCM) 10K type strain sequencing project: providing services to taxonomists for standard genome sequencing and annotation.</title>
        <authorList>
            <consortium name="The Broad Institute Genomics Platform"/>
            <consortium name="The Broad Institute Genome Sequencing Center for Infectious Disease"/>
            <person name="Wu L."/>
            <person name="Ma J."/>
        </authorList>
    </citation>
    <scope>NUCLEOTIDE SEQUENCE [LARGE SCALE GENOMIC DNA]</scope>
    <source>
        <strain evidence="3">CCUG 43111</strain>
    </source>
</reference>
<dbReference type="PANTHER" id="PTHR42815:SF2">
    <property type="entry name" value="FAD-BINDING, PUTATIVE (AFU_ORTHOLOGUE AFUA_6G07600)-RELATED"/>
    <property type="match status" value="1"/>
</dbReference>
<dbReference type="Pfam" id="PF01243">
    <property type="entry name" value="PNPOx_N"/>
    <property type="match status" value="1"/>
</dbReference>
<dbReference type="EMBL" id="JBHSMR010000015">
    <property type="protein sequence ID" value="MFC5481303.1"/>
    <property type="molecule type" value="Genomic_DNA"/>
</dbReference>
<feature type="domain" description="Pyridoxamine 5'-phosphate oxidase N-terminal" evidence="1">
    <location>
        <begin position="35"/>
        <end position="151"/>
    </location>
</feature>
<dbReference type="RefSeq" id="WP_379761598.1">
    <property type="nucleotide sequence ID" value="NZ_JBHSMR010000015.1"/>
</dbReference>
<protein>
    <submittedName>
        <fullName evidence="2">Pyridoxamine 5'-phosphate oxidase family protein</fullName>
    </submittedName>
</protein>
<dbReference type="InterPro" id="IPR011576">
    <property type="entry name" value="Pyridox_Oxase_N"/>
</dbReference>
<accession>A0ABW0MSN3</accession>
<dbReference type="Proteomes" id="UP001596101">
    <property type="component" value="Unassembled WGS sequence"/>
</dbReference>
<evidence type="ECO:0000313" key="2">
    <source>
        <dbReference type="EMBL" id="MFC5481303.1"/>
    </source>
</evidence>
<dbReference type="NCBIfam" id="TIGR04025">
    <property type="entry name" value="PPOX_FMN_DR2398"/>
    <property type="match status" value="1"/>
</dbReference>
<evidence type="ECO:0000259" key="1">
    <source>
        <dbReference type="Pfam" id="PF01243"/>
    </source>
</evidence>
<keyword evidence="3" id="KW-1185">Reference proteome</keyword>
<dbReference type="InterPro" id="IPR012349">
    <property type="entry name" value="Split_barrel_FMN-bd"/>
</dbReference>
<gene>
    <name evidence="2" type="ORF">ACFPQ5_24170</name>
</gene>
<dbReference type="Gene3D" id="2.30.110.10">
    <property type="entry name" value="Electron Transport, Fmn-binding Protein, Chain A"/>
    <property type="match status" value="1"/>
</dbReference>
<dbReference type="InterPro" id="IPR024029">
    <property type="entry name" value="Pyridox_Oxase_FMN-dep"/>
</dbReference>
<evidence type="ECO:0000313" key="3">
    <source>
        <dbReference type="Proteomes" id="UP001596101"/>
    </source>
</evidence>